<evidence type="ECO:0000313" key="5">
    <source>
        <dbReference type="Proteomes" id="UP000580568"/>
    </source>
</evidence>
<dbReference type="SUPFAM" id="SSF48498">
    <property type="entry name" value="Tetracyclin repressor-like, C-terminal domain"/>
    <property type="match status" value="1"/>
</dbReference>
<dbReference type="EMBL" id="BLZR01000001">
    <property type="protein sequence ID" value="GFP74500.1"/>
    <property type="molecule type" value="Genomic_DNA"/>
</dbReference>
<gene>
    <name evidence="4" type="ORF">bsdtw1_00552</name>
</gene>
<dbReference type="Pfam" id="PF13305">
    <property type="entry name" value="TetR_C_33"/>
    <property type="match status" value="1"/>
</dbReference>
<comment type="caution">
    <text evidence="4">The sequence shown here is derived from an EMBL/GenBank/DDBJ whole genome shotgun (WGS) entry which is preliminary data.</text>
</comment>
<sequence length="191" mass="21265">MSPRVNLDLSTILKIAADIANTEGIDAVTMIELSKRLNVKSPSLYNHVSGMSELKVNLAIYGMEQLYELLVRATIGKSKDEAIRSLSAAYVSFVRQYPGLYNAIIFAPNTENDKFKIAADKIVDLLLLVLNSYNLEKEDQIHIVRGLRSMLHGFASLEQTGGFAMPFDVDESLTIMVDIFITGIHSIKNRK</sequence>
<dbReference type="InterPro" id="IPR009057">
    <property type="entry name" value="Homeodomain-like_sf"/>
</dbReference>
<evidence type="ECO:0000259" key="3">
    <source>
        <dbReference type="Pfam" id="PF13305"/>
    </source>
</evidence>
<keyword evidence="1" id="KW-0805">Transcription regulation</keyword>
<evidence type="ECO:0000256" key="1">
    <source>
        <dbReference type="ARBA" id="ARBA00023015"/>
    </source>
</evidence>
<name>A0A6V8SBQ8_9CLOT</name>
<dbReference type="InterPro" id="IPR025996">
    <property type="entry name" value="MT1864/Rv1816-like_C"/>
</dbReference>
<evidence type="ECO:0000256" key="2">
    <source>
        <dbReference type="ARBA" id="ARBA00023163"/>
    </source>
</evidence>
<proteinExistence type="predicted"/>
<feature type="domain" description="HTH-type transcriptional regulator MT1864/Rv1816-like C-terminal" evidence="3">
    <location>
        <begin position="84"/>
        <end position="179"/>
    </location>
</feature>
<keyword evidence="5" id="KW-1185">Reference proteome</keyword>
<dbReference type="InterPro" id="IPR036271">
    <property type="entry name" value="Tet_transcr_reg_TetR-rel_C_sf"/>
</dbReference>
<dbReference type="RefSeq" id="WP_183276054.1">
    <property type="nucleotide sequence ID" value="NZ_BLZR01000001.1"/>
</dbReference>
<reference evidence="4 5" key="1">
    <citation type="submission" date="2020-07" db="EMBL/GenBank/DDBJ databases">
        <title>A new beta-1,3-glucan-decomposing anaerobic bacterium isolated from anoxic soil subjected to biological soil disinfestation.</title>
        <authorList>
            <person name="Ueki A."/>
            <person name="Tonouchi A."/>
        </authorList>
    </citation>
    <scope>NUCLEOTIDE SEQUENCE [LARGE SCALE GENOMIC DNA]</scope>
    <source>
        <strain evidence="4 5">TW1</strain>
    </source>
</reference>
<accession>A0A6V8SBQ8</accession>
<organism evidence="4 5">
    <name type="scientific">Clostridium fungisolvens</name>
    <dbReference type="NCBI Taxonomy" id="1604897"/>
    <lineage>
        <taxon>Bacteria</taxon>
        <taxon>Bacillati</taxon>
        <taxon>Bacillota</taxon>
        <taxon>Clostridia</taxon>
        <taxon>Eubacteriales</taxon>
        <taxon>Clostridiaceae</taxon>
        <taxon>Clostridium</taxon>
    </lineage>
</organism>
<dbReference type="Gene3D" id="1.10.357.10">
    <property type="entry name" value="Tetracycline Repressor, domain 2"/>
    <property type="match status" value="1"/>
</dbReference>
<protein>
    <recommendedName>
        <fullName evidence="3">HTH-type transcriptional regulator MT1864/Rv1816-like C-terminal domain-containing protein</fullName>
    </recommendedName>
</protein>
<dbReference type="Proteomes" id="UP000580568">
    <property type="component" value="Unassembled WGS sequence"/>
</dbReference>
<keyword evidence="2" id="KW-0804">Transcription</keyword>
<dbReference type="AlphaFoldDB" id="A0A6V8SBQ8"/>
<evidence type="ECO:0000313" key="4">
    <source>
        <dbReference type="EMBL" id="GFP74500.1"/>
    </source>
</evidence>
<dbReference type="Gene3D" id="1.10.10.60">
    <property type="entry name" value="Homeodomain-like"/>
    <property type="match status" value="1"/>
</dbReference>
<dbReference type="SUPFAM" id="SSF46689">
    <property type="entry name" value="Homeodomain-like"/>
    <property type="match status" value="1"/>
</dbReference>